<proteinExistence type="predicted"/>
<dbReference type="SUPFAM" id="SSF53474">
    <property type="entry name" value="alpha/beta-Hydrolases"/>
    <property type="match status" value="1"/>
</dbReference>
<keyword evidence="3" id="KW-1185">Reference proteome</keyword>
<protein>
    <submittedName>
        <fullName evidence="2">Lipase family protein</fullName>
    </submittedName>
</protein>
<reference evidence="2 3" key="1">
    <citation type="submission" date="2021-12" db="EMBL/GenBank/DDBJ databases">
        <title>Discovery of the Pendulisporaceae a myxobacterial family with distinct sporulation behavior and unique specialized metabolism.</title>
        <authorList>
            <person name="Garcia R."/>
            <person name="Popoff A."/>
            <person name="Bader C.D."/>
            <person name="Loehr J."/>
            <person name="Walesch S."/>
            <person name="Walt C."/>
            <person name="Boldt J."/>
            <person name="Bunk B."/>
            <person name="Haeckl F.J.F.P.J."/>
            <person name="Gunesch A.P."/>
            <person name="Birkelbach J."/>
            <person name="Nuebel U."/>
            <person name="Pietschmann T."/>
            <person name="Bach T."/>
            <person name="Mueller R."/>
        </authorList>
    </citation>
    <scope>NUCLEOTIDE SEQUENCE [LARGE SCALE GENOMIC DNA]</scope>
    <source>
        <strain evidence="2 3">MSr11954</strain>
    </source>
</reference>
<feature type="signal peptide" evidence="1">
    <location>
        <begin position="1"/>
        <end position="25"/>
    </location>
</feature>
<dbReference type="PANTHER" id="PTHR32015:SF1">
    <property type="entry name" value="LIPASE"/>
    <property type="match status" value="1"/>
</dbReference>
<dbReference type="Gene3D" id="3.40.50.1820">
    <property type="entry name" value="alpha/beta hydrolase"/>
    <property type="match status" value="1"/>
</dbReference>
<accession>A0ABZ2LVM8</accession>
<keyword evidence="1" id="KW-0732">Signal</keyword>
<dbReference type="EMBL" id="CP089984">
    <property type="protein sequence ID" value="WXB13903.1"/>
    <property type="molecule type" value="Genomic_DNA"/>
</dbReference>
<dbReference type="InterPro" id="IPR002918">
    <property type="entry name" value="Lipase_EstA/Esterase_EstB"/>
</dbReference>
<name>A0ABZ2LVM8_9BACT</name>
<gene>
    <name evidence="2" type="ORF">LZC94_39480</name>
</gene>
<sequence length="311" mass="32014">MANVTRTGGYMVLALLLGGCSAGGAEDPVQNAAGPAPIVVLDGTEPAALELASAQTNDWNCKPTAEHPEPVVLMHGLGATGAGNWFFHGPQLASKGYCVFSPTYGTGVLGPWVGGIGSMAESAAELDAFVDKVLAATGASQVDIVGHSEGTTVPAYYVKFLGGASKVKRFVGFGANYQGTTLGGLSTLIRLLTSAAPGLADLFSRHACASCLEFMPDSPFMQKLNAGGVAVAGPIYTNIVSRHDQVVTPYTSGVLQAANVTNIVLQDACSQDFSGHLGLAIDPNVTQLVLRALDPENAAPLKCQPFFTFGL</sequence>
<evidence type="ECO:0000313" key="3">
    <source>
        <dbReference type="Proteomes" id="UP001370348"/>
    </source>
</evidence>
<dbReference type="PANTHER" id="PTHR32015">
    <property type="entry name" value="FASTING INDUCED LIPASE"/>
    <property type="match status" value="1"/>
</dbReference>
<dbReference type="Proteomes" id="UP001370348">
    <property type="component" value="Chromosome"/>
</dbReference>
<dbReference type="PROSITE" id="PS51257">
    <property type="entry name" value="PROKAR_LIPOPROTEIN"/>
    <property type="match status" value="1"/>
</dbReference>
<dbReference type="RefSeq" id="WP_394823522.1">
    <property type="nucleotide sequence ID" value="NZ_CP089984.1"/>
</dbReference>
<evidence type="ECO:0000256" key="1">
    <source>
        <dbReference type="SAM" id="SignalP"/>
    </source>
</evidence>
<feature type="chain" id="PRO_5046842778" evidence="1">
    <location>
        <begin position="26"/>
        <end position="311"/>
    </location>
</feature>
<organism evidence="2 3">
    <name type="scientific">Pendulispora albinea</name>
    <dbReference type="NCBI Taxonomy" id="2741071"/>
    <lineage>
        <taxon>Bacteria</taxon>
        <taxon>Pseudomonadati</taxon>
        <taxon>Myxococcota</taxon>
        <taxon>Myxococcia</taxon>
        <taxon>Myxococcales</taxon>
        <taxon>Sorangiineae</taxon>
        <taxon>Pendulisporaceae</taxon>
        <taxon>Pendulispora</taxon>
    </lineage>
</organism>
<evidence type="ECO:0000313" key="2">
    <source>
        <dbReference type="EMBL" id="WXB13903.1"/>
    </source>
</evidence>
<dbReference type="InterPro" id="IPR029058">
    <property type="entry name" value="AB_hydrolase_fold"/>
</dbReference>
<dbReference type="Pfam" id="PF01674">
    <property type="entry name" value="Lipase_2"/>
    <property type="match status" value="1"/>
</dbReference>